<evidence type="ECO:0000256" key="12">
    <source>
        <dbReference type="RuleBase" id="RU363034"/>
    </source>
</evidence>
<dbReference type="Gene3D" id="3.30.1640.30">
    <property type="match status" value="1"/>
</dbReference>
<keyword evidence="16" id="KW-1185">Reference proteome</keyword>
<dbReference type="InterPro" id="IPR018114">
    <property type="entry name" value="TRYPSIN_HIS"/>
</dbReference>
<keyword evidence="4 12" id="KW-0645">Protease</keyword>
<dbReference type="InterPro" id="IPR001314">
    <property type="entry name" value="Peptidase_S1A"/>
</dbReference>
<dbReference type="PRINTS" id="PR00722">
    <property type="entry name" value="CHYMOTRYPSIN"/>
</dbReference>
<dbReference type="SMART" id="SM00020">
    <property type="entry name" value="Tryp_SPc"/>
    <property type="match status" value="1"/>
</dbReference>
<dbReference type="PANTHER" id="PTHR24264:SF54">
    <property type="entry name" value="PEPTIDASE S1 DOMAIN-CONTAINING PROTEIN"/>
    <property type="match status" value="1"/>
</dbReference>
<proteinExistence type="inferred from homology"/>
<keyword evidence="10" id="KW-0325">Glycoprotein</keyword>
<comment type="similarity">
    <text evidence="11">Belongs to the peptidase S1 family. CLIP subfamily.</text>
</comment>
<dbReference type="PROSITE" id="PS00135">
    <property type="entry name" value="TRYPSIN_SER"/>
    <property type="match status" value="1"/>
</dbReference>
<keyword evidence="8" id="KW-0391">Immunity</keyword>
<dbReference type="PANTHER" id="PTHR24264">
    <property type="entry name" value="TRYPSIN-RELATED"/>
    <property type="match status" value="1"/>
</dbReference>
<dbReference type="InterPro" id="IPR009003">
    <property type="entry name" value="Peptidase_S1_PA"/>
</dbReference>
<evidence type="ECO:0000256" key="13">
    <source>
        <dbReference type="SAM" id="SignalP"/>
    </source>
</evidence>
<evidence type="ECO:0000256" key="11">
    <source>
        <dbReference type="ARBA" id="ARBA00024195"/>
    </source>
</evidence>
<protein>
    <recommendedName>
        <fullName evidence="14">Peptidase S1 domain-containing protein</fullName>
    </recommendedName>
</protein>
<keyword evidence="3" id="KW-0399">Innate immunity</keyword>
<dbReference type="AlphaFoldDB" id="A0A9J6BVZ4"/>
<reference evidence="15" key="1">
    <citation type="submission" date="2021-03" db="EMBL/GenBank/DDBJ databases">
        <title>Chromosome level genome of the anhydrobiotic midge Polypedilum vanderplanki.</title>
        <authorList>
            <person name="Yoshida Y."/>
            <person name="Kikawada T."/>
            <person name="Gusev O."/>
        </authorList>
    </citation>
    <scope>NUCLEOTIDE SEQUENCE</scope>
    <source>
        <strain evidence="15">NIAS01</strain>
        <tissue evidence="15">Whole body or cell culture</tissue>
    </source>
</reference>
<feature type="chain" id="PRO_5039887802" description="Peptidase S1 domain-containing protein" evidence="13">
    <location>
        <begin position="20"/>
        <end position="555"/>
    </location>
</feature>
<evidence type="ECO:0000256" key="2">
    <source>
        <dbReference type="ARBA" id="ARBA00022525"/>
    </source>
</evidence>
<evidence type="ECO:0000256" key="10">
    <source>
        <dbReference type="ARBA" id="ARBA00023180"/>
    </source>
</evidence>
<evidence type="ECO:0000256" key="5">
    <source>
        <dbReference type="ARBA" id="ARBA00022729"/>
    </source>
</evidence>
<dbReference type="InterPro" id="IPR033116">
    <property type="entry name" value="TRYPSIN_SER"/>
</dbReference>
<evidence type="ECO:0000256" key="8">
    <source>
        <dbReference type="ARBA" id="ARBA00022859"/>
    </source>
</evidence>
<name>A0A9J6BVZ4_POLVA</name>
<evidence type="ECO:0000313" key="16">
    <source>
        <dbReference type="Proteomes" id="UP001107558"/>
    </source>
</evidence>
<dbReference type="CDD" id="cd00190">
    <property type="entry name" value="Tryp_SPc"/>
    <property type="match status" value="1"/>
</dbReference>
<dbReference type="Proteomes" id="UP001107558">
    <property type="component" value="Chromosome 3"/>
</dbReference>
<keyword evidence="9" id="KW-1015">Disulfide bond</keyword>
<dbReference type="SUPFAM" id="SSF50494">
    <property type="entry name" value="Trypsin-like serine proteases"/>
    <property type="match status" value="1"/>
</dbReference>
<organism evidence="15 16">
    <name type="scientific">Polypedilum vanderplanki</name>
    <name type="common">Sleeping chironomid midge</name>
    <dbReference type="NCBI Taxonomy" id="319348"/>
    <lineage>
        <taxon>Eukaryota</taxon>
        <taxon>Metazoa</taxon>
        <taxon>Ecdysozoa</taxon>
        <taxon>Arthropoda</taxon>
        <taxon>Hexapoda</taxon>
        <taxon>Insecta</taxon>
        <taxon>Pterygota</taxon>
        <taxon>Neoptera</taxon>
        <taxon>Endopterygota</taxon>
        <taxon>Diptera</taxon>
        <taxon>Nematocera</taxon>
        <taxon>Chironomoidea</taxon>
        <taxon>Chironomidae</taxon>
        <taxon>Chironominae</taxon>
        <taxon>Polypedilum</taxon>
        <taxon>Polypedilum</taxon>
    </lineage>
</organism>
<dbReference type="Gene3D" id="2.40.10.10">
    <property type="entry name" value="Trypsin-like serine proteases"/>
    <property type="match status" value="2"/>
</dbReference>
<sequence length="555" mass="63687">MKKTFILFLFSTLILLCSSTWPSIDKHKGKNARRQIQTYHDLAARNAQFMNNMNNNFLMGCNCIKLKHCNPIVESVRNNYGSYFSSFLNSLQIYQCKYQKDEMYVCCPNNMFGSNQFQPHTNQHYNHHHNNYYQNNWHKYINKMWNNWNSNGYQERESAEEQDQEEEVQSYHGYENDKKSNAFFIQPHFMPQYISYPITTLHPHSYPFTNNQNNPYNFIANHEDARTHKNCPSQISQEFTLPPDHKFFQEQHTETTTTTTTTASPVPWLSENLQAKTSLINHQECGKSSSSRIIGGEDVGEGRFPWVGRLSYRNKSNGKISHRCAGSLISHKYILTAGHCVSNLIDTLELVLVRFGDERNQEEGCSQNGSCMKEEDFEIEKVIVHPSYNKPRFQNDVALIRLTQSTETSSNSLVPICLPILNYERFSTDVQTGSGIVAGYGATSRTSNAQSSLMKWIRLPFVETATCASFYANYSQTLGTRILISNFQLCMQGRQEMDACQGDSGGPLMSDVENERYVLLGLISFGPRQCGLANFPGVYTKVSSYLEWILQNIEE</sequence>
<keyword evidence="7 12" id="KW-0720">Serine protease</keyword>
<keyword evidence="5 13" id="KW-0732">Signal</keyword>
<dbReference type="GO" id="GO:0004252">
    <property type="term" value="F:serine-type endopeptidase activity"/>
    <property type="evidence" value="ECO:0007669"/>
    <property type="project" value="InterPro"/>
</dbReference>
<evidence type="ECO:0000256" key="9">
    <source>
        <dbReference type="ARBA" id="ARBA00023157"/>
    </source>
</evidence>
<dbReference type="OrthoDB" id="547031at2759"/>
<dbReference type="GO" id="GO:0045087">
    <property type="term" value="P:innate immune response"/>
    <property type="evidence" value="ECO:0007669"/>
    <property type="project" value="UniProtKB-KW"/>
</dbReference>
<comment type="caution">
    <text evidence="15">The sequence shown here is derived from an EMBL/GenBank/DDBJ whole genome shotgun (WGS) entry which is preliminary data.</text>
</comment>
<dbReference type="PROSITE" id="PS50240">
    <property type="entry name" value="TRYPSIN_DOM"/>
    <property type="match status" value="1"/>
</dbReference>
<dbReference type="EMBL" id="JADBJN010000003">
    <property type="protein sequence ID" value="KAG5673685.1"/>
    <property type="molecule type" value="Genomic_DNA"/>
</dbReference>
<dbReference type="GO" id="GO:0006508">
    <property type="term" value="P:proteolysis"/>
    <property type="evidence" value="ECO:0007669"/>
    <property type="project" value="UniProtKB-KW"/>
</dbReference>
<dbReference type="InterPro" id="IPR001254">
    <property type="entry name" value="Trypsin_dom"/>
</dbReference>
<dbReference type="PROSITE" id="PS00134">
    <property type="entry name" value="TRYPSIN_HIS"/>
    <property type="match status" value="1"/>
</dbReference>
<dbReference type="InterPro" id="IPR043504">
    <property type="entry name" value="Peptidase_S1_PA_chymotrypsin"/>
</dbReference>
<dbReference type="GO" id="GO:0005615">
    <property type="term" value="C:extracellular space"/>
    <property type="evidence" value="ECO:0007669"/>
    <property type="project" value="TreeGrafter"/>
</dbReference>
<comment type="subcellular location">
    <subcellularLocation>
        <location evidence="1">Secreted</location>
    </subcellularLocation>
</comment>
<evidence type="ECO:0000256" key="3">
    <source>
        <dbReference type="ARBA" id="ARBA00022588"/>
    </source>
</evidence>
<evidence type="ECO:0000256" key="6">
    <source>
        <dbReference type="ARBA" id="ARBA00022801"/>
    </source>
</evidence>
<evidence type="ECO:0000256" key="1">
    <source>
        <dbReference type="ARBA" id="ARBA00004613"/>
    </source>
</evidence>
<feature type="domain" description="Peptidase S1" evidence="14">
    <location>
        <begin position="293"/>
        <end position="554"/>
    </location>
</feature>
<evidence type="ECO:0000259" key="14">
    <source>
        <dbReference type="PROSITE" id="PS50240"/>
    </source>
</evidence>
<keyword evidence="6 12" id="KW-0378">Hydrolase</keyword>
<feature type="signal peptide" evidence="13">
    <location>
        <begin position="1"/>
        <end position="19"/>
    </location>
</feature>
<dbReference type="FunFam" id="2.40.10.10:FF:000028">
    <property type="entry name" value="Serine protease easter"/>
    <property type="match status" value="1"/>
</dbReference>
<accession>A0A9J6BVZ4</accession>
<dbReference type="InterPro" id="IPR038565">
    <property type="entry name" value="CLIP_sf"/>
</dbReference>
<gene>
    <name evidence="15" type="ORF">PVAND_003710</name>
</gene>
<evidence type="ECO:0000313" key="15">
    <source>
        <dbReference type="EMBL" id="KAG5673685.1"/>
    </source>
</evidence>
<dbReference type="Pfam" id="PF00089">
    <property type="entry name" value="Trypsin"/>
    <property type="match status" value="1"/>
</dbReference>
<dbReference type="InterPro" id="IPR050127">
    <property type="entry name" value="Serine_Proteases_S1"/>
</dbReference>
<keyword evidence="2" id="KW-0964">Secreted</keyword>
<evidence type="ECO:0000256" key="7">
    <source>
        <dbReference type="ARBA" id="ARBA00022825"/>
    </source>
</evidence>
<evidence type="ECO:0000256" key="4">
    <source>
        <dbReference type="ARBA" id="ARBA00022670"/>
    </source>
</evidence>